<dbReference type="FunFam" id="3.90.226.10:FF:000009">
    <property type="entry name" value="Carnitinyl-CoA dehydratase"/>
    <property type="match status" value="1"/>
</dbReference>
<dbReference type="InterPro" id="IPR029045">
    <property type="entry name" value="ClpP/crotonase-like_dom_sf"/>
</dbReference>
<dbReference type="RefSeq" id="WP_068366492.1">
    <property type="nucleotide sequence ID" value="NZ_KQ960157.1"/>
</dbReference>
<sequence>MIDLKIEERIATVIFNRPEAMNALNSDMLDALKNAIDRIEKEDVRVVIFTGAGKAFIAGADTKEMEYLRGMEVASFSKKGQDLFRRIETMKITTIAAINGYAFGGGMEFALACDLRIASEKAKMAFPEVTLGITPGFSGTQRLPRAIGRMNAMYMLMTGEVIDAHKAKEFGLVLDVVSPEDVMDRAVELAKSIAKNSKTAVGMAKEMVDLGLDMTLDGGIALENAMNATIFGTPDQIEGMAAFREKRRAHFE</sequence>
<keyword evidence="5" id="KW-1185">Reference proteome</keyword>
<dbReference type="PROSITE" id="PS00166">
    <property type="entry name" value="ENOYL_COA_HYDRATASE"/>
    <property type="match status" value="1"/>
</dbReference>
<evidence type="ECO:0000256" key="3">
    <source>
        <dbReference type="RuleBase" id="RU003707"/>
    </source>
</evidence>
<evidence type="ECO:0000256" key="1">
    <source>
        <dbReference type="ARBA" id="ARBA00005254"/>
    </source>
</evidence>
<dbReference type="GO" id="GO:0016836">
    <property type="term" value="F:hydro-lyase activity"/>
    <property type="evidence" value="ECO:0007669"/>
    <property type="project" value="UniProtKB-ARBA"/>
</dbReference>
<dbReference type="PATRIC" id="fig|755172.3.peg.236"/>
<dbReference type="PANTHER" id="PTHR11941">
    <property type="entry name" value="ENOYL-COA HYDRATASE-RELATED"/>
    <property type="match status" value="1"/>
</dbReference>
<dbReference type="CDD" id="cd06558">
    <property type="entry name" value="crotonase-like"/>
    <property type="match status" value="1"/>
</dbReference>
<comment type="caution">
    <text evidence="4">The sequence shown here is derived from an EMBL/GenBank/DDBJ whole genome shotgun (WGS) entry which is preliminary data.</text>
</comment>
<evidence type="ECO:0000256" key="2">
    <source>
        <dbReference type="ARBA" id="ARBA00023239"/>
    </source>
</evidence>
<dbReference type="AlphaFoldDB" id="A0A134AKN9"/>
<dbReference type="PANTHER" id="PTHR11941:SF54">
    <property type="entry name" value="ENOYL-COA HYDRATASE, MITOCHONDRIAL"/>
    <property type="match status" value="1"/>
</dbReference>
<dbReference type="Gene3D" id="1.10.12.10">
    <property type="entry name" value="Lyase 2-enoyl-coa Hydratase, Chain A, domain 2"/>
    <property type="match status" value="1"/>
</dbReference>
<dbReference type="OrthoDB" id="9775794at2"/>
<dbReference type="InterPro" id="IPR014748">
    <property type="entry name" value="Enoyl-CoA_hydra_C"/>
</dbReference>
<dbReference type="Gene3D" id="3.90.226.10">
    <property type="entry name" value="2-enoyl-CoA Hydratase, Chain A, domain 1"/>
    <property type="match status" value="1"/>
</dbReference>
<gene>
    <name evidence="4" type="ORF">HMPREF1863_00245</name>
</gene>
<organism evidence="4 5">
    <name type="scientific">Aedoeadaptatus coxii</name>
    <dbReference type="NCBI Taxonomy" id="755172"/>
    <lineage>
        <taxon>Bacteria</taxon>
        <taxon>Bacillati</taxon>
        <taxon>Bacillota</taxon>
        <taxon>Tissierellia</taxon>
        <taxon>Tissierellales</taxon>
        <taxon>Peptoniphilaceae</taxon>
        <taxon>Aedoeadaptatus</taxon>
    </lineage>
</organism>
<dbReference type="FunFam" id="1.10.12.10:FF:000001">
    <property type="entry name" value="Probable enoyl-CoA hydratase, mitochondrial"/>
    <property type="match status" value="1"/>
</dbReference>
<accession>A0A134AKN9</accession>
<dbReference type="GO" id="GO:0006635">
    <property type="term" value="P:fatty acid beta-oxidation"/>
    <property type="evidence" value="ECO:0007669"/>
    <property type="project" value="TreeGrafter"/>
</dbReference>
<dbReference type="Proteomes" id="UP000070442">
    <property type="component" value="Unassembled WGS sequence"/>
</dbReference>
<comment type="similarity">
    <text evidence="1 3">Belongs to the enoyl-CoA hydratase/isomerase family.</text>
</comment>
<dbReference type="EMBL" id="LSDG01000005">
    <property type="protein sequence ID" value="KXB68224.1"/>
    <property type="molecule type" value="Genomic_DNA"/>
</dbReference>
<dbReference type="SUPFAM" id="SSF52096">
    <property type="entry name" value="ClpP/crotonase"/>
    <property type="match status" value="1"/>
</dbReference>
<protein>
    <submittedName>
        <fullName evidence="4">Putative 3-hydroxybutyryl-CoA dehydratase</fullName>
    </submittedName>
</protein>
<evidence type="ECO:0000313" key="4">
    <source>
        <dbReference type="EMBL" id="KXB68224.1"/>
    </source>
</evidence>
<evidence type="ECO:0000313" key="5">
    <source>
        <dbReference type="Proteomes" id="UP000070442"/>
    </source>
</evidence>
<proteinExistence type="inferred from homology"/>
<dbReference type="InterPro" id="IPR001753">
    <property type="entry name" value="Enoyl-CoA_hydra/iso"/>
</dbReference>
<dbReference type="InterPro" id="IPR018376">
    <property type="entry name" value="Enoyl-CoA_hyd/isom_CS"/>
</dbReference>
<dbReference type="Pfam" id="PF00378">
    <property type="entry name" value="ECH_1"/>
    <property type="match status" value="1"/>
</dbReference>
<reference evidence="5" key="1">
    <citation type="submission" date="2016-01" db="EMBL/GenBank/DDBJ databases">
        <authorList>
            <person name="Mitreva M."/>
            <person name="Pepin K.H."/>
            <person name="Mihindukulasuriya K.A."/>
            <person name="Fulton R."/>
            <person name="Fronick C."/>
            <person name="O'Laughlin M."/>
            <person name="Miner T."/>
            <person name="Herter B."/>
            <person name="Rosa B.A."/>
            <person name="Cordes M."/>
            <person name="Tomlinson C."/>
            <person name="Wollam A."/>
            <person name="Palsikar V.B."/>
            <person name="Mardis E.R."/>
            <person name="Wilson R.K."/>
        </authorList>
    </citation>
    <scope>NUCLEOTIDE SEQUENCE [LARGE SCALE GENOMIC DNA]</scope>
    <source>
        <strain evidence="5">DNF00729</strain>
    </source>
</reference>
<dbReference type="STRING" id="755172.HMPREF1863_00245"/>
<name>A0A134AKN9_9FIRM</name>
<keyword evidence="2" id="KW-0456">Lyase</keyword>